<name>A0A6A6GMC1_9PEZI</name>
<evidence type="ECO:0000256" key="1">
    <source>
        <dbReference type="SAM" id="Phobius"/>
    </source>
</evidence>
<dbReference type="AlphaFoldDB" id="A0A6A6GMC1"/>
<evidence type="ECO:0000313" key="2">
    <source>
        <dbReference type="EMBL" id="KAF2226817.1"/>
    </source>
</evidence>
<organism evidence="2 3">
    <name type="scientific">Elsinoe ampelina</name>
    <dbReference type="NCBI Taxonomy" id="302913"/>
    <lineage>
        <taxon>Eukaryota</taxon>
        <taxon>Fungi</taxon>
        <taxon>Dikarya</taxon>
        <taxon>Ascomycota</taxon>
        <taxon>Pezizomycotina</taxon>
        <taxon>Dothideomycetes</taxon>
        <taxon>Dothideomycetidae</taxon>
        <taxon>Myriangiales</taxon>
        <taxon>Elsinoaceae</taxon>
        <taxon>Elsinoe</taxon>
    </lineage>
</organism>
<feature type="transmembrane region" description="Helical" evidence="1">
    <location>
        <begin position="20"/>
        <end position="39"/>
    </location>
</feature>
<dbReference type="EMBL" id="ML992502">
    <property type="protein sequence ID" value="KAF2226817.1"/>
    <property type="molecule type" value="Genomic_DNA"/>
</dbReference>
<keyword evidence="1" id="KW-0812">Transmembrane</keyword>
<sequence length="62" mass="7063">MGTRSPSYVQPIFVSRRPPTGFSLVVAGTVSPVFALPLADAKFTFHFSSDAWLWAEYWRREQ</sequence>
<accession>A0A6A6GMC1</accession>
<keyword evidence="1" id="KW-0472">Membrane</keyword>
<gene>
    <name evidence="2" type="ORF">BDZ85DRAFT_256807</name>
</gene>
<dbReference type="Proteomes" id="UP000799538">
    <property type="component" value="Unassembled WGS sequence"/>
</dbReference>
<reference evidence="3" key="1">
    <citation type="journal article" date="2020" name="Stud. Mycol.">
        <title>101 Dothideomycetes genomes: A test case for predicting lifestyles and emergence of pathogens.</title>
        <authorList>
            <person name="Haridas S."/>
            <person name="Albert R."/>
            <person name="Binder M."/>
            <person name="Bloem J."/>
            <person name="LaButti K."/>
            <person name="Salamov A."/>
            <person name="Andreopoulos B."/>
            <person name="Baker S."/>
            <person name="Barry K."/>
            <person name="Bills G."/>
            <person name="Bluhm B."/>
            <person name="Cannon C."/>
            <person name="Castanera R."/>
            <person name="Culley D."/>
            <person name="Daum C."/>
            <person name="Ezra D."/>
            <person name="Gonzalez J."/>
            <person name="Henrissat B."/>
            <person name="Kuo A."/>
            <person name="Liang C."/>
            <person name="Lipzen A."/>
            <person name="Lutzoni F."/>
            <person name="Magnuson J."/>
            <person name="Mondo S."/>
            <person name="Nolan M."/>
            <person name="Ohm R."/>
            <person name="Pangilinan J."/>
            <person name="Park H.-J."/>
            <person name="Ramirez L."/>
            <person name="Alfaro M."/>
            <person name="Sun H."/>
            <person name="Tritt A."/>
            <person name="Yoshinaga Y."/>
            <person name="Zwiers L.-H."/>
            <person name="Turgeon B."/>
            <person name="Goodwin S."/>
            <person name="Spatafora J."/>
            <person name="Crous P."/>
            <person name="Grigoriev I."/>
        </authorList>
    </citation>
    <scope>NUCLEOTIDE SEQUENCE [LARGE SCALE GENOMIC DNA]</scope>
    <source>
        <strain evidence="3">CECT 20119</strain>
    </source>
</reference>
<proteinExistence type="predicted"/>
<keyword evidence="3" id="KW-1185">Reference proteome</keyword>
<keyword evidence="1" id="KW-1133">Transmembrane helix</keyword>
<evidence type="ECO:0000313" key="3">
    <source>
        <dbReference type="Proteomes" id="UP000799538"/>
    </source>
</evidence>
<protein>
    <submittedName>
        <fullName evidence="2">Uncharacterized protein</fullName>
    </submittedName>
</protein>